<keyword evidence="5" id="KW-1185">Reference proteome</keyword>
<dbReference type="InterPro" id="IPR050469">
    <property type="entry name" value="Diguanylate_Cyclase"/>
</dbReference>
<dbReference type="PANTHER" id="PTHR45138:SF24">
    <property type="entry name" value="DIGUANYLATE CYCLASE DGCC-RELATED"/>
    <property type="match status" value="1"/>
</dbReference>
<accession>A0AA41UA29</accession>
<dbReference type="GO" id="GO:0052621">
    <property type="term" value="F:diguanylate cyclase activity"/>
    <property type="evidence" value="ECO:0007669"/>
    <property type="project" value="UniProtKB-EC"/>
</dbReference>
<dbReference type="EC" id="2.7.7.65" evidence="1"/>
<proteinExistence type="predicted"/>
<evidence type="ECO:0000313" key="5">
    <source>
        <dbReference type="Proteomes" id="UP001156140"/>
    </source>
</evidence>
<dbReference type="GO" id="GO:0005886">
    <property type="term" value="C:plasma membrane"/>
    <property type="evidence" value="ECO:0007669"/>
    <property type="project" value="TreeGrafter"/>
</dbReference>
<feature type="transmembrane region" description="Helical" evidence="2">
    <location>
        <begin position="6"/>
        <end position="26"/>
    </location>
</feature>
<keyword evidence="2" id="KW-0472">Membrane</keyword>
<dbReference type="RefSeq" id="WP_281734997.1">
    <property type="nucleotide sequence ID" value="NZ_JAKETQ010000001.1"/>
</dbReference>
<sequence length="391" mass="42133">MTLDFLTLYIVILLNSLTVSVIWAAIAASYRSLEAARYWLASCLIIVVGGAVLAIQGNAGALGPAVVGNGIVIFGFFQMWIGVRRFFGLASGQRIAIALTAASVVCMLIFAGNDRARSIVYAASQAVPMALGIAALLRQRPYASGRYIAAFAMAVGIAGHATTSISNVMVMTGHMEFEAFYRLASFTLLCTIFSAVVWNFGFAVMTIERLRGEVAALAEHDELTGLPNRRKFNDRMEQEDSRARRSGHGYSLLVIDVDKFKGINDGFGHVAGDRALTHAATILASALRKDDMLARLGGDEFCLLLPETNAEQALEVGRKLADTLRRNPLQWKGQRIAITLSIGVAEWSAEHGNSFEALMTQADAALYRVKDGGRDGIAASQARPRLSLAKG</sequence>
<organism evidence="4 5">
    <name type="scientific">Paradevosia shaoguanensis</name>
    <dbReference type="NCBI Taxonomy" id="1335043"/>
    <lineage>
        <taxon>Bacteria</taxon>
        <taxon>Pseudomonadati</taxon>
        <taxon>Pseudomonadota</taxon>
        <taxon>Alphaproteobacteria</taxon>
        <taxon>Hyphomicrobiales</taxon>
        <taxon>Devosiaceae</taxon>
        <taxon>Paradevosia</taxon>
    </lineage>
</organism>
<feature type="transmembrane region" description="Helical" evidence="2">
    <location>
        <begin position="95"/>
        <end position="112"/>
    </location>
</feature>
<feature type="transmembrane region" description="Helical" evidence="2">
    <location>
        <begin position="61"/>
        <end position="83"/>
    </location>
</feature>
<feature type="transmembrane region" description="Helical" evidence="2">
    <location>
        <begin position="118"/>
        <end position="137"/>
    </location>
</feature>
<evidence type="ECO:0000313" key="4">
    <source>
        <dbReference type="EMBL" id="MCI0125923.1"/>
    </source>
</evidence>
<dbReference type="SMART" id="SM00267">
    <property type="entry name" value="GGDEF"/>
    <property type="match status" value="1"/>
</dbReference>
<dbReference type="FunFam" id="3.30.70.270:FF:000001">
    <property type="entry name" value="Diguanylate cyclase domain protein"/>
    <property type="match status" value="1"/>
</dbReference>
<evidence type="ECO:0000259" key="3">
    <source>
        <dbReference type="PROSITE" id="PS50887"/>
    </source>
</evidence>
<protein>
    <recommendedName>
        <fullName evidence="1">diguanylate cyclase</fullName>
        <ecNumber evidence="1">2.7.7.65</ecNumber>
    </recommendedName>
</protein>
<comment type="caution">
    <text evidence="4">The sequence shown here is derived from an EMBL/GenBank/DDBJ whole genome shotgun (WGS) entry which is preliminary data.</text>
</comment>
<dbReference type="Proteomes" id="UP001156140">
    <property type="component" value="Unassembled WGS sequence"/>
</dbReference>
<evidence type="ECO:0000256" key="1">
    <source>
        <dbReference type="ARBA" id="ARBA00012528"/>
    </source>
</evidence>
<keyword evidence="2" id="KW-0812">Transmembrane</keyword>
<dbReference type="PROSITE" id="PS50887">
    <property type="entry name" value="GGDEF"/>
    <property type="match status" value="1"/>
</dbReference>
<dbReference type="InterPro" id="IPR000160">
    <property type="entry name" value="GGDEF_dom"/>
</dbReference>
<dbReference type="Pfam" id="PF00990">
    <property type="entry name" value="GGDEF"/>
    <property type="match status" value="1"/>
</dbReference>
<dbReference type="GO" id="GO:0043709">
    <property type="term" value="P:cell adhesion involved in single-species biofilm formation"/>
    <property type="evidence" value="ECO:0007669"/>
    <property type="project" value="TreeGrafter"/>
</dbReference>
<name>A0AA41UA29_9HYPH</name>
<dbReference type="AlphaFoldDB" id="A0AA41UA29"/>
<gene>
    <name evidence="4" type="ORF">ML536_03680</name>
</gene>
<dbReference type="InterPro" id="IPR043128">
    <property type="entry name" value="Rev_trsase/Diguanyl_cyclase"/>
</dbReference>
<evidence type="ECO:0000256" key="2">
    <source>
        <dbReference type="SAM" id="Phobius"/>
    </source>
</evidence>
<dbReference type="EMBL" id="JALAZD010000001">
    <property type="protein sequence ID" value="MCI0125923.1"/>
    <property type="molecule type" value="Genomic_DNA"/>
</dbReference>
<dbReference type="CDD" id="cd01949">
    <property type="entry name" value="GGDEF"/>
    <property type="match status" value="1"/>
</dbReference>
<dbReference type="PANTHER" id="PTHR45138">
    <property type="entry name" value="REGULATORY COMPONENTS OF SENSORY TRANSDUCTION SYSTEM"/>
    <property type="match status" value="1"/>
</dbReference>
<feature type="domain" description="GGDEF" evidence="3">
    <location>
        <begin position="248"/>
        <end position="382"/>
    </location>
</feature>
<dbReference type="InterPro" id="IPR029787">
    <property type="entry name" value="Nucleotide_cyclase"/>
</dbReference>
<dbReference type="GO" id="GO:1902201">
    <property type="term" value="P:negative regulation of bacterial-type flagellum-dependent cell motility"/>
    <property type="evidence" value="ECO:0007669"/>
    <property type="project" value="TreeGrafter"/>
</dbReference>
<keyword evidence="2" id="KW-1133">Transmembrane helix</keyword>
<dbReference type="Gene3D" id="3.30.70.270">
    <property type="match status" value="1"/>
</dbReference>
<feature type="transmembrane region" description="Helical" evidence="2">
    <location>
        <begin position="179"/>
        <end position="201"/>
    </location>
</feature>
<feature type="transmembrane region" description="Helical" evidence="2">
    <location>
        <begin position="38"/>
        <end position="55"/>
    </location>
</feature>
<reference evidence="4" key="1">
    <citation type="submission" date="2022-03" db="EMBL/GenBank/DDBJ databases">
        <title>The complete genome sequence of a Methyloterrigena soli.</title>
        <authorList>
            <person name="Zi Z."/>
        </authorList>
    </citation>
    <scope>NUCLEOTIDE SEQUENCE</scope>
    <source>
        <strain evidence="4">M48</strain>
    </source>
</reference>
<dbReference type="NCBIfam" id="TIGR00254">
    <property type="entry name" value="GGDEF"/>
    <property type="match status" value="1"/>
</dbReference>
<dbReference type="SUPFAM" id="SSF55073">
    <property type="entry name" value="Nucleotide cyclase"/>
    <property type="match status" value="1"/>
</dbReference>
<feature type="transmembrane region" description="Helical" evidence="2">
    <location>
        <begin position="149"/>
        <end position="173"/>
    </location>
</feature>